<dbReference type="PROSITE" id="PS51257">
    <property type="entry name" value="PROKAR_LIPOPROTEIN"/>
    <property type="match status" value="1"/>
</dbReference>
<reference evidence="2 3" key="1">
    <citation type="journal article" date="2018" name="Elife">
        <title>Discovery and characterization of a prevalent human gut bacterial enzyme sufficient for the inactivation of a family of plant toxins.</title>
        <authorList>
            <person name="Koppel N."/>
            <person name="Bisanz J.E."/>
            <person name="Pandelia M.E."/>
            <person name="Turnbaugh P.J."/>
            <person name="Balskus E.P."/>
        </authorList>
    </citation>
    <scope>NUCLEOTIDE SEQUENCE [LARGE SCALE GENOMIC DNA]</scope>
    <source>
        <strain evidence="2 3">OB21 GAM31</strain>
    </source>
</reference>
<feature type="region of interest" description="Disordered" evidence="1">
    <location>
        <begin position="41"/>
        <end position="71"/>
    </location>
</feature>
<evidence type="ECO:0000313" key="3">
    <source>
        <dbReference type="Proteomes" id="UP000253975"/>
    </source>
</evidence>
<dbReference type="EMBL" id="PPTO01000012">
    <property type="protein sequence ID" value="RDB57197.1"/>
    <property type="molecule type" value="Genomic_DNA"/>
</dbReference>
<dbReference type="AlphaFoldDB" id="A0A369LEX6"/>
<proteinExistence type="predicted"/>
<protein>
    <submittedName>
        <fullName evidence="2">Uncharacterized protein</fullName>
    </submittedName>
</protein>
<gene>
    <name evidence="2" type="ORF">C1881_07500</name>
</gene>
<sequence length="144" mass="14575">MMKSMEDSRVAAAASMVKLGCVAVVLIAIVALAGCSAQQGTTQTAGDQGAQQQSMGASASGDATGAAKGAAQQDANTLDGIIAGIEADFESTEADIAAQLEDVKSKAGGSYADYSANKDLLANWFTNTQEKSSALFTRTSDNAK</sequence>
<accession>A0A369LEX6</accession>
<organism evidence="2 3">
    <name type="scientific">Slackia isoflavoniconvertens</name>
    <dbReference type="NCBI Taxonomy" id="572010"/>
    <lineage>
        <taxon>Bacteria</taxon>
        <taxon>Bacillati</taxon>
        <taxon>Actinomycetota</taxon>
        <taxon>Coriobacteriia</taxon>
        <taxon>Eggerthellales</taxon>
        <taxon>Eggerthellaceae</taxon>
        <taxon>Slackia</taxon>
    </lineage>
</organism>
<dbReference type="Proteomes" id="UP000253975">
    <property type="component" value="Unassembled WGS sequence"/>
</dbReference>
<evidence type="ECO:0000256" key="1">
    <source>
        <dbReference type="SAM" id="MobiDB-lite"/>
    </source>
</evidence>
<name>A0A369LEX6_9ACTN</name>
<dbReference type="RefSeq" id="WP_114615914.1">
    <property type="nucleotide sequence ID" value="NZ_PPTO01000012.1"/>
</dbReference>
<evidence type="ECO:0000313" key="2">
    <source>
        <dbReference type="EMBL" id="RDB57197.1"/>
    </source>
</evidence>
<comment type="caution">
    <text evidence="2">The sequence shown here is derived from an EMBL/GenBank/DDBJ whole genome shotgun (WGS) entry which is preliminary data.</text>
</comment>